<accession>A0A5C8I2G7</accession>
<dbReference type="AlphaFoldDB" id="A0A5C8I2G7"/>
<evidence type="ECO:0000256" key="6">
    <source>
        <dbReference type="ARBA" id="ARBA00023002"/>
    </source>
</evidence>
<evidence type="ECO:0000256" key="8">
    <source>
        <dbReference type="ARBA" id="ARBA00023157"/>
    </source>
</evidence>
<evidence type="ECO:0000256" key="3">
    <source>
        <dbReference type="ARBA" id="ARBA00022692"/>
    </source>
</evidence>
<dbReference type="InterPro" id="IPR041714">
    <property type="entry name" value="VKOR_Actinobacteria"/>
</dbReference>
<dbReference type="GO" id="GO:0016491">
    <property type="term" value="F:oxidoreductase activity"/>
    <property type="evidence" value="ECO:0007669"/>
    <property type="project" value="UniProtKB-KW"/>
</dbReference>
<dbReference type="InterPro" id="IPR012932">
    <property type="entry name" value="VKOR"/>
</dbReference>
<organism evidence="12 13">
    <name type="scientific">Microbacterium hatanonis</name>
    <dbReference type="NCBI Taxonomy" id="404366"/>
    <lineage>
        <taxon>Bacteria</taxon>
        <taxon>Bacillati</taxon>
        <taxon>Actinomycetota</taxon>
        <taxon>Actinomycetes</taxon>
        <taxon>Micrococcales</taxon>
        <taxon>Microbacteriaceae</taxon>
        <taxon>Microbacterium</taxon>
    </lineage>
</organism>
<evidence type="ECO:0000256" key="7">
    <source>
        <dbReference type="ARBA" id="ARBA00023136"/>
    </source>
</evidence>
<evidence type="ECO:0000313" key="13">
    <source>
        <dbReference type="Proteomes" id="UP000321034"/>
    </source>
</evidence>
<dbReference type="GO" id="GO:0048038">
    <property type="term" value="F:quinone binding"/>
    <property type="evidence" value="ECO:0007669"/>
    <property type="project" value="UniProtKB-KW"/>
</dbReference>
<keyword evidence="5 10" id="KW-1133">Transmembrane helix</keyword>
<keyword evidence="6" id="KW-0560">Oxidoreductase</keyword>
<keyword evidence="4" id="KW-0874">Quinone</keyword>
<sequence>MSAPAASPQRPTAMAVWLIIAGVVGWWAAFSLTLERLHLLEDPNATASCDFNPLIQCGKNLVSAQGSVLGFPNPIIGLAAWMAPLFVGVAILAGARFARWFWWVFTLGTAGAFAFVVWLIVQSIFVIGTLCPWCMVTWVVTIPTFYVVLLHVLRTGIVPVPAGVRRGAAATMGWMPLLAVGSYAIIAIVAQLRLDVIGSLV</sequence>
<feature type="transmembrane region" description="Helical" evidence="10">
    <location>
        <begin position="75"/>
        <end position="93"/>
    </location>
</feature>
<dbReference type="Proteomes" id="UP000321034">
    <property type="component" value="Unassembled WGS sequence"/>
</dbReference>
<comment type="subcellular location">
    <subcellularLocation>
        <location evidence="1">Membrane</location>
        <topology evidence="1">Multi-pass membrane protein</topology>
    </subcellularLocation>
</comment>
<comment type="caution">
    <text evidence="12">The sequence shown here is derived from an EMBL/GenBank/DDBJ whole genome shotgun (WGS) entry which is preliminary data.</text>
</comment>
<feature type="transmembrane region" description="Helical" evidence="10">
    <location>
        <begin position="12"/>
        <end position="30"/>
    </location>
</feature>
<feature type="transmembrane region" description="Helical" evidence="10">
    <location>
        <begin position="174"/>
        <end position="194"/>
    </location>
</feature>
<evidence type="ECO:0000256" key="9">
    <source>
        <dbReference type="ARBA" id="ARBA00023284"/>
    </source>
</evidence>
<dbReference type="EMBL" id="VRSV01000001">
    <property type="protein sequence ID" value="TXK13202.1"/>
    <property type="molecule type" value="Genomic_DNA"/>
</dbReference>
<keyword evidence="7 10" id="KW-0472">Membrane</keyword>
<feature type="transmembrane region" description="Helical" evidence="10">
    <location>
        <begin position="127"/>
        <end position="153"/>
    </location>
</feature>
<feature type="domain" description="Vitamin K epoxide reductase" evidence="11">
    <location>
        <begin position="11"/>
        <end position="152"/>
    </location>
</feature>
<dbReference type="Pfam" id="PF07884">
    <property type="entry name" value="VKOR"/>
    <property type="match status" value="1"/>
</dbReference>
<name>A0A5C8I2G7_9MICO</name>
<evidence type="ECO:0000256" key="2">
    <source>
        <dbReference type="ARBA" id="ARBA00006214"/>
    </source>
</evidence>
<dbReference type="Gene3D" id="1.20.1440.130">
    <property type="entry name" value="VKOR domain"/>
    <property type="match status" value="1"/>
</dbReference>
<keyword evidence="3 10" id="KW-0812">Transmembrane</keyword>
<dbReference type="RefSeq" id="WP_147893875.1">
    <property type="nucleotide sequence ID" value="NZ_BAAANR010000001.1"/>
</dbReference>
<evidence type="ECO:0000256" key="4">
    <source>
        <dbReference type="ARBA" id="ARBA00022719"/>
    </source>
</evidence>
<evidence type="ECO:0000313" key="12">
    <source>
        <dbReference type="EMBL" id="TXK13202.1"/>
    </source>
</evidence>
<comment type="similarity">
    <text evidence="2">Belongs to the VKOR family.</text>
</comment>
<proteinExistence type="inferred from homology"/>
<feature type="transmembrane region" description="Helical" evidence="10">
    <location>
        <begin position="100"/>
        <end position="121"/>
    </location>
</feature>
<keyword evidence="8" id="KW-1015">Disulfide bond</keyword>
<protein>
    <recommendedName>
        <fullName evidence="11">Vitamin K epoxide reductase domain-containing protein</fullName>
    </recommendedName>
</protein>
<dbReference type="OrthoDB" id="9783799at2"/>
<gene>
    <name evidence="12" type="ORF">FVP77_07230</name>
</gene>
<dbReference type="SMART" id="SM00756">
    <property type="entry name" value="VKc"/>
    <property type="match status" value="1"/>
</dbReference>
<keyword evidence="13" id="KW-1185">Reference proteome</keyword>
<dbReference type="InterPro" id="IPR038354">
    <property type="entry name" value="VKOR_sf"/>
</dbReference>
<dbReference type="GO" id="GO:0016020">
    <property type="term" value="C:membrane"/>
    <property type="evidence" value="ECO:0007669"/>
    <property type="project" value="UniProtKB-SubCell"/>
</dbReference>
<evidence type="ECO:0000259" key="11">
    <source>
        <dbReference type="SMART" id="SM00756"/>
    </source>
</evidence>
<dbReference type="CDD" id="cd12922">
    <property type="entry name" value="VKOR_5"/>
    <property type="match status" value="1"/>
</dbReference>
<evidence type="ECO:0000256" key="1">
    <source>
        <dbReference type="ARBA" id="ARBA00004141"/>
    </source>
</evidence>
<evidence type="ECO:0000256" key="5">
    <source>
        <dbReference type="ARBA" id="ARBA00022989"/>
    </source>
</evidence>
<keyword evidence="9" id="KW-0676">Redox-active center</keyword>
<reference evidence="12 13" key="1">
    <citation type="submission" date="2019-08" db="EMBL/GenBank/DDBJ databases">
        <authorList>
            <person name="Dong K."/>
        </authorList>
    </citation>
    <scope>NUCLEOTIDE SEQUENCE [LARGE SCALE GENOMIC DNA]</scope>
    <source>
        <strain evidence="12 13">JCM14558</strain>
    </source>
</reference>
<evidence type="ECO:0000256" key="10">
    <source>
        <dbReference type="SAM" id="Phobius"/>
    </source>
</evidence>